<dbReference type="Pfam" id="PF01494">
    <property type="entry name" value="FAD_binding_3"/>
    <property type="match status" value="1"/>
</dbReference>
<evidence type="ECO:0000256" key="1">
    <source>
        <dbReference type="ARBA" id="ARBA00023002"/>
    </source>
</evidence>
<dbReference type="NCBIfam" id="NF004829">
    <property type="entry name" value="PRK06183.1-3"/>
    <property type="match status" value="1"/>
</dbReference>
<dbReference type="GO" id="GO:0008688">
    <property type="term" value="F:3-(3-hydroxyphenyl)propionate hydroxylase activity"/>
    <property type="evidence" value="ECO:0007669"/>
    <property type="project" value="TreeGrafter"/>
</dbReference>
<keyword evidence="1" id="KW-0560">Oxidoreductase</keyword>
<accession>A0A916TSL0</accession>
<dbReference type="SUPFAM" id="SSF51905">
    <property type="entry name" value="FAD/NAD(P)-binding domain"/>
    <property type="match status" value="1"/>
</dbReference>
<dbReference type="InterPro" id="IPR050631">
    <property type="entry name" value="PheA/TfdB_FAD_monoxygenase"/>
</dbReference>
<gene>
    <name evidence="3" type="primary">mhpA</name>
    <name evidence="3" type="ORF">GCM10011494_19870</name>
</gene>
<dbReference type="RefSeq" id="WP_188771026.1">
    <property type="nucleotide sequence ID" value="NZ_BMHK01000011.1"/>
</dbReference>
<reference evidence="3" key="1">
    <citation type="journal article" date="2014" name="Int. J. Syst. Evol. Microbiol.">
        <title>Complete genome sequence of Corynebacterium casei LMG S-19264T (=DSM 44701T), isolated from a smear-ripened cheese.</title>
        <authorList>
            <consortium name="US DOE Joint Genome Institute (JGI-PGF)"/>
            <person name="Walter F."/>
            <person name="Albersmeier A."/>
            <person name="Kalinowski J."/>
            <person name="Ruckert C."/>
        </authorList>
    </citation>
    <scope>NUCLEOTIDE SEQUENCE</scope>
    <source>
        <strain evidence="3">CGMCC 1.15095</strain>
    </source>
</reference>
<dbReference type="AlphaFoldDB" id="A0A916TSL0"/>
<dbReference type="GO" id="GO:0071949">
    <property type="term" value="F:FAD binding"/>
    <property type="evidence" value="ECO:0007669"/>
    <property type="project" value="InterPro"/>
</dbReference>
<dbReference type="PRINTS" id="PR00420">
    <property type="entry name" value="RNGMNOXGNASE"/>
</dbReference>
<evidence type="ECO:0000313" key="3">
    <source>
        <dbReference type="EMBL" id="GGC01326.1"/>
    </source>
</evidence>
<evidence type="ECO:0000259" key="2">
    <source>
        <dbReference type="Pfam" id="PF01494"/>
    </source>
</evidence>
<comment type="caution">
    <text evidence="3">The sequence shown here is derived from an EMBL/GenBank/DDBJ whole genome shotgun (WGS) entry which is preliminary data.</text>
</comment>
<name>A0A916TSL0_9SPHN</name>
<dbReference type="EMBL" id="BMHK01000011">
    <property type="protein sequence ID" value="GGC01326.1"/>
    <property type="molecule type" value="Genomic_DNA"/>
</dbReference>
<protein>
    <submittedName>
        <fullName evidence="3">3-(3-hydroxyphenyl)propionate hydroxylase</fullName>
    </submittedName>
</protein>
<dbReference type="Gene3D" id="3.50.50.60">
    <property type="entry name" value="FAD/NAD(P)-binding domain"/>
    <property type="match status" value="1"/>
</dbReference>
<proteinExistence type="predicted"/>
<organism evidence="3 4">
    <name type="scientific">Novosphingobium endophyticum</name>
    <dbReference type="NCBI Taxonomy" id="1955250"/>
    <lineage>
        <taxon>Bacteria</taxon>
        <taxon>Pseudomonadati</taxon>
        <taxon>Pseudomonadota</taxon>
        <taxon>Alphaproteobacteria</taxon>
        <taxon>Sphingomonadales</taxon>
        <taxon>Sphingomonadaceae</taxon>
        <taxon>Novosphingobium</taxon>
    </lineage>
</organism>
<dbReference type="Proteomes" id="UP000608154">
    <property type="component" value="Unassembled WGS sequence"/>
</dbReference>
<dbReference type="PANTHER" id="PTHR43476">
    <property type="entry name" value="3-(3-HYDROXY-PHENYL)PROPIONATE/3-HYDROXYCINNAMIC ACID HYDROXYLASE"/>
    <property type="match status" value="1"/>
</dbReference>
<sequence>MAVAEVGKYDIVIVGMGPVGATLACLCSRAGMSVAIVDRELAIFDKPRAIVLDHEALRVLQFCGMEAAFFDTVTPHTGTDFIGVDGQLIKLFDPKAPPFELGWAPNVMFIQPELEEALARAMDRCPTLTAMRGVNIASVTQDADGATVAGVDRDGKEVSFRASWVIGADGANSMVREAAGLAMEGMDFAEWWVVLDAWLTGEIDLPKKTTQYCQPERPATYVVGPRNLRRWEIKLLPGEDPASYREEARVGELLSQFADIDALSIWRSAVYRFSAAVADGWRNGCLLIAGDAAHTTPPFLAQGLCAGMRDAGNLAWKLAQVVLRGADPALLDTYETERKPHVAQIIRHAKEFGLIIGELDPAAAAERDRVLGEQLRTGAAPTERQAFVPRLAGGMLDNLSAAAGDLFVQPRIRDGDGGTSLMDDIVPPEFLIVSHDPAMLELGTELTSAWEAIGGVRLLVGDGAAPRGAGSLADAEGLIRTWLDRNDATAAIVRPDRYAYGAASAPSEIGRMVRDIVVIHGLADSARAA</sequence>
<reference evidence="3" key="2">
    <citation type="submission" date="2020-09" db="EMBL/GenBank/DDBJ databases">
        <authorList>
            <person name="Sun Q."/>
            <person name="Zhou Y."/>
        </authorList>
    </citation>
    <scope>NUCLEOTIDE SEQUENCE</scope>
    <source>
        <strain evidence="3">CGMCC 1.15095</strain>
    </source>
</reference>
<dbReference type="PANTHER" id="PTHR43476:SF3">
    <property type="entry name" value="FAD-BINDING MONOOXYGENASE"/>
    <property type="match status" value="1"/>
</dbReference>
<dbReference type="InterPro" id="IPR002938">
    <property type="entry name" value="FAD-bd"/>
</dbReference>
<keyword evidence="4" id="KW-1185">Reference proteome</keyword>
<dbReference type="GO" id="GO:0019622">
    <property type="term" value="P:3-(3-hydroxy)phenylpropionate catabolic process"/>
    <property type="evidence" value="ECO:0007669"/>
    <property type="project" value="TreeGrafter"/>
</dbReference>
<feature type="domain" description="FAD-binding" evidence="2">
    <location>
        <begin position="9"/>
        <end position="348"/>
    </location>
</feature>
<dbReference type="InterPro" id="IPR036188">
    <property type="entry name" value="FAD/NAD-bd_sf"/>
</dbReference>
<dbReference type="Gene3D" id="3.30.70.2450">
    <property type="match status" value="1"/>
</dbReference>
<evidence type="ECO:0000313" key="4">
    <source>
        <dbReference type="Proteomes" id="UP000608154"/>
    </source>
</evidence>